<comment type="caution">
    <text evidence="1">The sequence shown here is derived from an EMBL/GenBank/DDBJ whole genome shotgun (WGS) entry which is preliminary data.</text>
</comment>
<reference evidence="1 2" key="1">
    <citation type="submission" date="2016-10" db="EMBL/GenBank/DDBJ databases">
        <title>Comparative genome analysis of multiple Pseudomonas spp. focuses on biocontrol and plant growth promoting traits.</title>
        <authorList>
            <person name="Tao X.-Y."/>
            <person name="Taylor C.G."/>
        </authorList>
    </citation>
    <scope>NUCLEOTIDE SEQUENCE [LARGE SCALE GENOMIC DNA]</scope>
    <source>
        <strain evidence="1 2">36B3</strain>
    </source>
</reference>
<dbReference type="InterPro" id="IPR036412">
    <property type="entry name" value="HAD-like_sf"/>
</dbReference>
<evidence type="ECO:0008006" key="3">
    <source>
        <dbReference type="Google" id="ProtNLM"/>
    </source>
</evidence>
<evidence type="ECO:0000313" key="2">
    <source>
        <dbReference type="Proteomes" id="UP000284207"/>
    </source>
</evidence>
<dbReference type="EMBL" id="MOCA01000004">
    <property type="protein sequence ID" value="ROO00476.1"/>
    <property type="molecule type" value="Genomic_DNA"/>
</dbReference>
<dbReference type="Proteomes" id="UP000284207">
    <property type="component" value="Unassembled WGS sequence"/>
</dbReference>
<dbReference type="RefSeq" id="WP_172667924.1">
    <property type="nucleotide sequence ID" value="NZ_BSCP01000001.1"/>
</dbReference>
<dbReference type="SUPFAM" id="SSF56784">
    <property type="entry name" value="HAD-like"/>
    <property type="match status" value="1"/>
</dbReference>
<dbReference type="AlphaFoldDB" id="A0A423NQE1"/>
<protein>
    <recommendedName>
        <fullName evidence="3">HAD family hydrolase</fullName>
    </recommendedName>
</protein>
<gene>
    <name evidence="1" type="ORF">BK674_07800</name>
</gene>
<name>A0A423NQE1_9PSED</name>
<accession>A0A423NQE1</accession>
<proteinExistence type="predicted"/>
<evidence type="ECO:0000313" key="1">
    <source>
        <dbReference type="EMBL" id="ROO00476.1"/>
    </source>
</evidence>
<sequence>MSGAPALAKCRTFASRAGQVIRCALPQLFRRQRIRISFDIDDTLACQLHHCAVEKSRLPACIHRWLGEPLRMGTRSLIRELRRQDCSIWVYTSSGRTPSYIRRWLALYGIRVDGVVNSVLHNRALTAHGMSNAPSKYPPAFDIDLHVDDSEGVQLEGKDHGFRVVVVHPEDDRWAQKVLDSVAKVQAQLAWQQMFRHKKPVPQRAETFFEPLG</sequence>
<organism evidence="1 2">
    <name type="scientific">Pseudomonas moraviensis</name>
    <dbReference type="NCBI Taxonomy" id="321662"/>
    <lineage>
        <taxon>Bacteria</taxon>
        <taxon>Pseudomonadati</taxon>
        <taxon>Pseudomonadota</taxon>
        <taxon>Gammaproteobacteria</taxon>
        <taxon>Pseudomonadales</taxon>
        <taxon>Pseudomonadaceae</taxon>
        <taxon>Pseudomonas</taxon>
    </lineage>
</organism>